<dbReference type="CDD" id="cd01668">
    <property type="entry name" value="TGS_RSH"/>
    <property type="match status" value="1"/>
</dbReference>
<dbReference type="GO" id="GO:0015969">
    <property type="term" value="P:guanosine tetraphosphate metabolic process"/>
    <property type="evidence" value="ECO:0007669"/>
    <property type="project" value="InterPro"/>
</dbReference>
<name>A0A0G1NC02_9BACT</name>
<dbReference type="CDD" id="cd00077">
    <property type="entry name" value="HDc"/>
    <property type="match status" value="1"/>
</dbReference>
<dbReference type="FunFam" id="3.10.20.30:FF:000002">
    <property type="entry name" value="GTP pyrophosphokinase (RelA/SpoT)"/>
    <property type="match status" value="1"/>
</dbReference>
<keyword evidence="6" id="KW-0418">Kinase</keyword>
<dbReference type="FunFam" id="1.10.3210.10:FF:000001">
    <property type="entry name" value="GTP pyrophosphokinase RelA"/>
    <property type="match status" value="1"/>
</dbReference>
<dbReference type="InterPro" id="IPR043519">
    <property type="entry name" value="NT_sf"/>
</dbReference>
<organism evidence="6 7">
    <name type="scientific">Candidatus Jorgensenbacteria bacterium GW2011_GWA2_45_13</name>
    <dbReference type="NCBI Taxonomy" id="1618662"/>
    <lineage>
        <taxon>Bacteria</taxon>
        <taxon>Candidatus Joergenseniibacteriota</taxon>
    </lineage>
</organism>
<gene>
    <name evidence="6" type="ORF">UW92_C0032G0005</name>
</gene>
<accession>A0A0G1NC02</accession>
<proteinExistence type="inferred from homology"/>
<evidence type="ECO:0000259" key="4">
    <source>
        <dbReference type="PROSITE" id="PS51831"/>
    </source>
</evidence>
<dbReference type="PANTHER" id="PTHR21262">
    <property type="entry name" value="GUANOSINE-3',5'-BIS DIPHOSPHATE 3'-PYROPHOSPHOHYDROLASE"/>
    <property type="match status" value="1"/>
</dbReference>
<dbReference type="InterPro" id="IPR012676">
    <property type="entry name" value="TGS-like"/>
</dbReference>
<evidence type="ECO:0000256" key="1">
    <source>
        <dbReference type="ARBA" id="ARBA00025704"/>
    </source>
</evidence>
<reference evidence="6 7" key="1">
    <citation type="journal article" date="2015" name="Nature">
        <title>rRNA introns, odd ribosomes, and small enigmatic genomes across a large radiation of phyla.</title>
        <authorList>
            <person name="Brown C.T."/>
            <person name="Hug L.A."/>
            <person name="Thomas B.C."/>
            <person name="Sharon I."/>
            <person name="Castelle C.J."/>
            <person name="Singh A."/>
            <person name="Wilkins M.J."/>
            <person name="Williams K.H."/>
            <person name="Banfield J.F."/>
        </authorList>
    </citation>
    <scope>NUCLEOTIDE SEQUENCE [LARGE SCALE GENOMIC DNA]</scope>
</reference>
<dbReference type="PROSITE" id="PS51831">
    <property type="entry name" value="HD"/>
    <property type="match status" value="1"/>
</dbReference>
<dbReference type="InterPro" id="IPR033655">
    <property type="entry name" value="TGS_RelA/SpoT"/>
</dbReference>
<dbReference type="NCBIfam" id="TIGR00691">
    <property type="entry name" value="spoT_relA"/>
    <property type="match status" value="1"/>
</dbReference>
<dbReference type="InterPro" id="IPR006674">
    <property type="entry name" value="HD_domain"/>
</dbReference>
<dbReference type="InterPro" id="IPR002912">
    <property type="entry name" value="ACT_dom"/>
</dbReference>
<evidence type="ECO:0000259" key="3">
    <source>
        <dbReference type="PROSITE" id="PS51671"/>
    </source>
</evidence>
<dbReference type="Pfam" id="PF02824">
    <property type="entry name" value="TGS"/>
    <property type="match status" value="1"/>
</dbReference>
<dbReference type="InterPro" id="IPR012675">
    <property type="entry name" value="Beta-grasp_dom_sf"/>
</dbReference>
<dbReference type="InterPro" id="IPR004095">
    <property type="entry name" value="TGS"/>
</dbReference>
<dbReference type="PATRIC" id="fig|1618662.3.peg.579"/>
<dbReference type="Pfam" id="PF13328">
    <property type="entry name" value="HD_4"/>
    <property type="match status" value="1"/>
</dbReference>
<dbReference type="Gene3D" id="3.30.70.260">
    <property type="match status" value="1"/>
</dbReference>
<evidence type="ECO:0000256" key="2">
    <source>
        <dbReference type="RuleBase" id="RU003847"/>
    </source>
</evidence>
<dbReference type="CDD" id="cd05399">
    <property type="entry name" value="NT_Rel-Spo_like"/>
    <property type="match status" value="1"/>
</dbReference>
<dbReference type="InterPro" id="IPR045865">
    <property type="entry name" value="ACT-like_dom_sf"/>
</dbReference>
<dbReference type="Gene3D" id="3.10.20.30">
    <property type="match status" value="1"/>
</dbReference>
<dbReference type="AlphaFoldDB" id="A0A0G1NC02"/>
<dbReference type="Gene3D" id="3.30.460.10">
    <property type="entry name" value="Beta Polymerase, domain 2"/>
    <property type="match status" value="1"/>
</dbReference>
<feature type="domain" description="TGS" evidence="5">
    <location>
        <begin position="426"/>
        <end position="487"/>
    </location>
</feature>
<dbReference type="GO" id="GO:0005886">
    <property type="term" value="C:plasma membrane"/>
    <property type="evidence" value="ECO:0007669"/>
    <property type="project" value="TreeGrafter"/>
</dbReference>
<sequence length="607" mass="70662">MTTFYCQFDFFSIPVSRKLSIDLSREVSRIRIVGYTNFTSFMEEWISRYPEKSVVREAYTFAEKAHEGTLRASGDPYFFHCVAVAATLHEWNLDETSIAAALLHDVVEDTEFTKKDIEKKFGEEIAEIVDGVTKLKHFKYGENPDAENLRKLVLSFGKDLRVILVKLADRYHNMRTLEFKSPEKQREIAWETIEIYAPIAYRLGIQKLSGELEDLAFPYLYKEEYEWLLKNVKERYEEREEYAKKIKPVLEKMLNEGNIHPISIDSRAKRYYSLYKKLLRHEMDLEKIYDLAALRIVVKTVEECYAALGIIHKHWTPLQGRFKDFIALPKSNGYRSLHTTVSVGPENRITEIQIKTEEMHEENEFGIAAHWAYEQMKKKEGSLKEVWQGATNRKELLWVRQLQNWQRNFANQNDFLESLKVDFFKDRIFVMTPANDVIDLPAGATPVDFAYRIHSEIGNECVGAKVNGKFVGLDYELHSGDTVEVLTQRGKKPSKDWLQFIKSSMAKKYVKASLNRKSGTLKKKNIPSSVELKIVCKDQRGYLKQLGSIFDDARVNITYLNTQTDPREAFSIITVRSGNMQKTKLEKLITKIKMISETKEISYRYIT</sequence>
<feature type="domain" description="HD" evidence="4">
    <location>
        <begin position="77"/>
        <end position="174"/>
    </location>
</feature>
<comment type="similarity">
    <text evidence="2">Belongs to the relA/spoT family.</text>
</comment>
<dbReference type="SUPFAM" id="SSF81301">
    <property type="entry name" value="Nucleotidyltransferase"/>
    <property type="match status" value="1"/>
</dbReference>
<dbReference type="InterPro" id="IPR004811">
    <property type="entry name" value="RelA/Spo_fam"/>
</dbReference>
<evidence type="ECO:0000313" key="7">
    <source>
        <dbReference type="Proteomes" id="UP000033966"/>
    </source>
</evidence>
<dbReference type="SUPFAM" id="SSF109604">
    <property type="entry name" value="HD-domain/PDEase-like"/>
    <property type="match status" value="1"/>
</dbReference>
<dbReference type="EMBL" id="LCKF01000032">
    <property type="protein sequence ID" value="KKT90627.1"/>
    <property type="molecule type" value="Genomic_DNA"/>
</dbReference>
<dbReference type="PROSITE" id="PS51671">
    <property type="entry name" value="ACT"/>
    <property type="match status" value="1"/>
</dbReference>
<dbReference type="SUPFAM" id="SSF81271">
    <property type="entry name" value="TGS-like"/>
    <property type="match status" value="1"/>
</dbReference>
<dbReference type="Proteomes" id="UP000033966">
    <property type="component" value="Unassembled WGS sequence"/>
</dbReference>
<dbReference type="SMART" id="SM00954">
    <property type="entry name" value="RelA_SpoT"/>
    <property type="match status" value="1"/>
</dbReference>
<evidence type="ECO:0000259" key="5">
    <source>
        <dbReference type="PROSITE" id="PS51880"/>
    </source>
</evidence>
<dbReference type="PANTHER" id="PTHR21262:SF31">
    <property type="entry name" value="GTP PYROPHOSPHOKINASE"/>
    <property type="match status" value="1"/>
</dbReference>
<dbReference type="SMART" id="SM00471">
    <property type="entry name" value="HDc"/>
    <property type="match status" value="1"/>
</dbReference>
<keyword evidence="6" id="KW-0808">Transferase</keyword>
<dbReference type="SUPFAM" id="SSF55021">
    <property type="entry name" value="ACT-like"/>
    <property type="match status" value="1"/>
</dbReference>
<dbReference type="InterPro" id="IPR003607">
    <property type="entry name" value="HD/PDEase_dom"/>
</dbReference>
<dbReference type="Pfam" id="PF04607">
    <property type="entry name" value="RelA_SpoT"/>
    <property type="match status" value="1"/>
</dbReference>
<dbReference type="GO" id="GO:0016301">
    <property type="term" value="F:kinase activity"/>
    <property type="evidence" value="ECO:0007669"/>
    <property type="project" value="UniProtKB-KW"/>
</dbReference>
<feature type="domain" description="ACT" evidence="3">
    <location>
        <begin position="531"/>
        <end position="607"/>
    </location>
</feature>
<dbReference type="InterPro" id="IPR007685">
    <property type="entry name" value="RelA_SpoT"/>
</dbReference>
<comment type="function">
    <text evidence="2">In eubacteria ppGpp (guanosine 3'-diphosphate 5'-diphosphate) is a mediator of the stringent response that coordinates a variety of cellular activities in response to changes in nutritional abundance.</text>
</comment>
<comment type="pathway">
    <text evidence="1">Purine metabolism.</text>
</comment>
<dbReference type="Gene3D" id="1.10.3210.10">
    <property type="entry name" value="Hypothetical protein af1432"/>
    <property type="match status" value="1"/>
</dbReference>
<comment type="caution">
    <text evidence="6">The sequence shown here is derived from an EMBL/GenBank/DDBJ whole genome shotgun (WGS) entry which is preliminary data.</text>
</comment>
<protein>
    <submittedName>
        <fullName evidence="6">GTP pyrophosphokinase</fullName>
    </submittedName>
</protein>
<dbReference type="PROSITE" id="PS51880">
    <property type="entry name" value="TGS"/>
    <property type="match status" value="1"/>
</dbReference>
<evidence type="ECO:0000313" key="6">
    <source>
        <dbReference type="EMBL" id="KKT90627.1"/>
    </source>
</evidence>